<dbReference type="Proteomes" id="UP000269019">
    <property type="component" value="Chromosome"/>
</dbReference>
<sequence>MRVVISNGGGVFAGQRRCKVVQIARTHTVAGVLV</sequence>
<dbReference type="KEGG" id="ccho:CCHOA_10770"/>
<evidence type="ECO:0000313" key="2">
    <source>
        <dbReference type="Proteomes" id="UP000269019"/>
    </source>
</evidence>
<name>A0A3G6J9U4_9CORY</name>
<dbReference type="EMBL" id="CP033896">
    <property type="protein sequence ID" value="AZA14533.1"/>
    <property type="molecule type" value="Genomic_DNA"/>
</dbReference>
<reference evidence="1 2" key="1">
    <citation type="submission" date="2018-11" db="EMBL/GenBank/DDBJ databases">
        <authorList>
            <person name="Kleinhagauer T."/>
            <person name="Glaeser S.P."/>
            <person name="Spergser J."/>
            <person name="Ruckert C."/>
            <person name="Kaempfer P."/>
            <person name="Busse H.-J."/>
        </authorList>
    </citation>
    <scope>NUCLEOTIDE SEQUENCE [LARGE SCALE GENOMIC DNA]</scope>
    <source>
        <strain evidence="1 2">200CH</strain>
    </source>
</reference>
<accession>A0A3G6J9U4</accession>
<gene>
    <name evidence="1" type="ORF">CCHOA_10770</name>
</gene>
<keyword evidence="2" id="KW-1185">Reference proteome</keyword>
<dbReference type="AlphaFoldDB" id="A0A3G6J9U4"/>
<organism evidence="1 2">
    <name type="scientific">Corynebacterium choanae</name>
    <dbReference type="NCBI Taxonomy" id="1862358"/>
    <lineage>
        <taxon>Bacteria</taxon>
        <taxon>Bacillati</taxon>
        <taxon>Actinomycetota</taxon>
        <taxon>Actinomycetes</taxon>
        <taxon>Mycobacteriales</taxon>
        <taxon>Corynebacteriaceae</taxon>
        <taxon>Corynebacterium</taxon>
    </lineage>
</organism>
<evidence type="ECO:0000313" key="1">
    <source>
        <dbReference type="EMBL" id="AZA14533.1"/>
    </source>
</evidence>
<protein>
    <submittedName>
        <fullName evidence="1">Uncharacterized protein</fullName>
    </submittedName>
</protein>
<proteinExistence type="predicted"/>